<feature type="domain" description="Putative T7SS secretion signal" evidence="2">
    <location>
        <begin position="19"/>
        <end position="220"/>
    </location>
</feature>
<evidence type="ECO:0000256" key="1">
    <source>
        <dbReference type="SAM" id="MobiDB-lite"/>
    </source>
</evidence>
<accession>A0ABS4Y7G6</accession>
<dbReference type="Proteomes" id="UP001519291">
    <property type="component" value="Unassembled WGS sequence"/>
</dbReference>
<keyword evidence="4" id="KW-1185">Reference proteome</keyword>
<organism evidence="3 4">
    <name type="scientific">Streptomyces syringium</name>
    <dbReference type="NCBI Taxonomy" id="76729"/>
    <lineage>
        <taxon>Bacteria</taxon>
        <taxon>Bacillati</taxon>
        <taxon>Actinomycetota</taxon>
        <taxon>Actinomycetes</taxon>
        <taxon>Kitasatosporales</taxon>
        <taxon>Streptomycetaceae</taxon>
        <taxon>Streptomyces</taxon>
    </lineage>
</organism>
<dbReference type="Pfam" id="PF21725">
    <property type="entry name" value="T7SS_signal"/>
    <property type="match status" value="1"/>
</dbReference>
<evidence type="ECO:0000313" key="4">
    <source>
        <dbReference type="Proteomes" id="UP001519291"/>
    </source>
</evidence>
<comment type="caution">
    <text evidence="3">The sequence shown here is derived from an EMBL/GenBank/DDBJ whole genome shotgun (WGS) entry which is preliminary data.</text>
</comment>
<gene>
    <name evidence="3" type="ORF">JO379_004202</name>
</gene>
<dbReference type="InterPro" id="IPR049082">
    <property type="entry name" value="T7SS_signal"/>
</dbReference>
<feature type="compositionally biased region" description="Low complexity" evidence="1">
    <location>
        <begin position="276"/>
        <end position="285"/>
    </location>
</feature>
<dbReference type="Gene3D" id="1.10.287.1060">
    <property type="entry name" value="ESAT-6-like"/>
    <property type="match status" value="1"/>
</dbReference>
<reference evidence="3 4" key="1">
    <citation type="submission" date="2021-03" db="EMBL/GenBank/DDBJ databases">
        <title>Sequencing the genomes of 1000 actinobacteria strains.</title>
        <authorList>
            <person name="Klenk H.-P."/>
        </authorList>
    </citation>
    <scope>NUCLEOTIDE SEQUENCE [LARGE SCALE GENOMIC DNA]</scope>
    <source>
        <strain evidence="3 4">DSM 41480</strain>
    </source>
</reference>
<evidence type="ECO:0000259" key="2">
    <source>
        <dbReference type="Pfam" id="PF21725"/>
    </source>
</evidence>
<protein>
    <submittedName>
        <fullName evidence="3">Uncharacterized protein YukE</fullName>
    </submittedName>
</protein>
<feature type="compositionally biased region" description="Low complexity" evidence="1">
    <location>
        <begin position="211"/>
        <end position="230"/>
    </location>
</feature>
<proteinExistence type="predicted"/>
<dbReference type="EMBL" id="JAGIOH010000001">
    <property type="protein sequence ID" value="MBP2404733.1"/>
    <property type="molecule type" value="Genomic_DNA"/>
</dbReference>
<name>A0ABS4Y7G6_9ACTN</name>
<feature type="region of interest" description="Disordered" evidence="1">
    <location>
        <begin position="211"/>
        <end position="304"/>
    </location>
</feature>
<sequence length="304" mass="32343">MGTYDMFKDVVNAAADKAGDLVDKGKEKAGEAVDWGTEQLAAGLDRVGLHDAADVIEDAGDFLADRMGAKVAEQQLGQTEQASELIHGSPGRIRAAALHLKDFHAAFDRVGQGMKGLDSGNWRGEGADAFRKKFAMHPQQWLKAADACEEACKALESYAETVTWAQGQAKEAIAAYRAGKEATKKAVAAHNAAVHAYNAAVDAYNARLGAGKDPGAKPTGAPGASATPARPRSRKRGRSSPGPVRNAIPPPRRRGRRSAGHWPTPRGNPSSPTVCRTTSPTSARRPPTPASMWWEARPRGPRAW</sequence>
<evidence type="ECO:0000313" key="3">
    <source>
        <dbReference type="EMBL" id="MBP2404733.1"/>
    </source>
</evidence>